<protein>
    <submittedName>
        <fullName evidence="2">Uncharacterized protein</fullName>
    </submittedName>
</protein>
<dbReference type="Proteomes" id="UP001497444">
    <property type="component" value="Unassembled WGS sequence"/>
</dbReference>
<evidence type="ECO:0000256" key="1">
    <source>
        <dbReference type="SAM" id="MobiDB-lite"/>
    </source>
</evidence>
<evidence type="ECO:0000313" key="2">
    <source>
        <dbReference type="EMBL" id="CAK9253728.1"/>
    </source>
</evidence>
<proteinExistence type="predicted"/>
<dbReference type="EMBL" id="CAXAQS010000931">
    <property type="protein sequence ID" value="CAK9253728.1"/>
    <property type="molecule type" value="Genomic_DNA"/>
</dbReference>
<sequence>MGLHQQGLDLPGRHKIPIRMLTRQAPPDREALIFELKTRAIKLWRPQSLRKSRRRARKGEEKLGKANRAAMDERARSTSNDHSHRSFRRRSRRSSTNA</sequence>
<keyword evidence="3" id="KW-1185">Reference proteome</keyword>
<accession>A0ABP0VH13</accession>
<name>A0ABP0VH13_9BRYO</name>
<comment type="caution">
    <text evidence="2">The sequence shown here is derived from an EMBL/GenBank/DDBJ whole genome shotgun (WGS) entry which is preliminary data.</text>
</comment>
<evidence type="ECO:0000313" key="3">
    <source>
        <dbReference type="Proteomes" id="UP001497444"/>
    </source>
</evidence>
<reference evidence="2" key="1">
    <citation type="submission" date="2024-02" db="EMBL/GenBank/DDBJ databases">
        <authorList>
            <consortium name="ELIXIR-Norway"/>
            <consortium name="Elixir Norway"/>
        </authorList>
    </citation>
    <scope>NUCLEOTIDE SEQUENCE</scope>
</reference>
<feature type="region of interest" description="Disordered" evidence="1">
    <location>
        <begin position="47"/>
        <end position="98"/>
    </location>
</feature>
<feature type="compositionally biased region" description="Basic residues" evidence="1">
    <location>
        <begin position="85"/>
        <end position="98"/>
    </location>
</feature>
<feature type="compositionally biased region" description="Basic residues" evidence="1">
    <location>
        <begin position="48"/>
        <end position="57"/>
    </location>
</feature>
<gene>
    <name evidence="2" type="ORF">CSSPJE1EN1_LOCUS29106</name>
</gene>
<feature type="compositionally biased region" description="Basic and acidic residues" evidence="1">
    <location>
        <begin position="58"/>
        <end position="84"/>
    </location>
</feature>
<organism evidence="2 3">
    <name type="scientific">Sphagnum jensenii</name>
    <dbReference type="NCBI Taxonomy" id="128206"/>
    <lineage>
        <taxon>Eukaryota</taxon>
        <taxon>Viridiplantae</taxon>
        <taxon>Streptophyta</taxon>
        <taxon>Embryophyta</taxon>
        <taxon>Bryophyta</taxon>
        <taxon>Sphagnophytina</taxon>
        <taxon>Sphagnopsida</taxon>
        <taxon>Sphagnales</taxon>
        <taxon>Sphagnaceae</taxon>
        <taxon>Sphagnum</taxon>
    </lineage>
</organism>